<evidence type="ECO:0000313" key="6">
    <source>
        <dbReference type="Proteomes" id="UP000886893"/>
    </source>
</evidence>
<proteinExistence type="inferred from homology"/>
<dbReference type="AlphaFoldDB" id="A0A9D1GA91"/>
<dbReference type="InterPro" id="IPR045569">
    <property type="entry name" value="Metalloprtase-TldD/E_C"/>
</dbReference>
<gene>
    <name evidence="5" type="ORF">IAD04_06150</name>
</gene>
<evidence type="ECO:0000259" key="2">
    <source>
        <dbReference type="Pfam" id="PF01523"/>
    </source>
</evidence>
<sequence>MNVKKIFALAKEKGIDELELYISKNKKLSISIFHKKVESYNVAENEVLSARGIYQGKMGCAYTERLDQQTAEFIVNSIINNAQIIEENKEVTLFKGSLKYKKMKTYNDSFTKESVKEKIARLLKAEEVALNYDPRIVEVAGLSYEEEENKISIINSQGLNLSQKTVDAMCYCETLAKENDDSKTGFKYQIIANYDEFDPEKVAIESAKEAISQLLAEPVKSKKYKILLDASVMASMISSLKRSLFGENINKNKSKLVDKLNQKIASSKVTLIEEPHSKKYPFYYRSFDDEGVATSTKKIIDKGVLKTYLYNLESAKEANVETTGNGYKNSPLGVVATNTALLVLKAGKKTKEELMQKMKSGLYITGIQGIHAGMDGLSGNFSLQANGYVIEEGKIVKPVNLITIAGNLFTLFETIQDVANDSMITYSGVECPSVFVKSLVVSGK</sequence>
<dbReference type="Pfam" id="PF01523">
    <property type="entry name" value="PmbA_TldD_1st"/>
    <property type="match status" value="1"/>
</dbReference>
<dbReference type="SUPFAM" id="SSF111283">
    <property type="entry name" value="Putative modulator of DNA gyrase, PmbA/TldD"/>
    <property type="match status" value="1"/>
</dbReference>
<feature type="domain" description="Metalloprotease TldD/E central" evidence="4">
    <location>
        <begin position="111"/>
        <end position="214"/>
    </location>
</feature>
<dbReference type="InterPro" id="IPR035068">
    <property type="entry name" value="TldD/PmbA_N"/>
</dbReference>
<dbReference type="PANTHER" id="PTHR43421:SF1">
    <property type="entry name" value="METALLOPROTEASE PMBA"/>
    <property type="match status" value="1"/>
</dbReference>
<dbReference type="Proteomes" id="UP000886893">
    <property type="component" value="Unassembled WGS sequence"/>
</dbReference>
<feature type="domain" description="Metalloprotease TldD/E N-terminal" evidence="2">
    <location>
        <begin position="19"/>
        <end position="73"/>
    </location>
</feature>
<accession>A0A9D1GA91</accession>
<evidence type="ECO:0000313" key="5">
    <source>
        <dbReference type="EMBL" id="HIT17931.1"/>
    </source>
</evidence>
<dbReference type="GO" id="GO:0006508">
    <property type="term" value="P:proteolysis"/>
    <property type="evidence" value="ECO:0007669"/>
    <property type="project" value="InterPro"/>
</dbReference>
<comment type="caution">
    <text evidence="5">The sequence shown here is derived from an EMBL/GenBank/DDBJ whole genome shotgun (WGS) entry which is preliminary data.</text>
</comment>
<evidence type="ECO:0000256" key="1">
    <source>
        <dbReference type="ARBA" id="ARBA00005836"/>
    </source>
</evidence>
<organism evidence="5 6">
    <name type="scientific">Candidatus Caccosoma faecigallinarum</name>
    <dbReference type="NCBI Taxonomy" id="2840720"/>
    <lineage>
        <taxon>Bacteria</taxon>
        <taxon>Bacillati</taxon>
        <taxon>Bacillota</taxon>
        <taxon>Bacillota incertae sedis</taxon>
        <taxon>Candidatus Caccosoma</taxon>
    </lineage>
</organism>
<dbReference type="Pfam" id="PF19290">
    <property type="entry name" value="PmbA_TldD_2nd"/>
    <property type="match status" value="1"/>
</dbReference>
<comment type="similarity">
    <text evidence="1">Belongs to the peptidase U62 family.</text>
</comment>
<dbReference type="GO" id="GO:0005829">
    <property type="term" value="C:cytosol"/>
    <property type="evidence" value="ECO:0007669"/>
    <property type="project" value="TreeGrafter"/>
</dbReference>
<reference evidence="5" key="1">
    <citation type="submission" date="2020-10" db="EMBL/GenBank/DDBJ databases">
        <authorList>
            <person name="Gilroy R."/>
        </authorList>
    </citation>
    <scope>NUCLEOTIDE SEQUENCE</scope>
    <source>
        <strain evidence="5">14508</strain>
    </source>
</reference>
<dbReference type="InterPro" id="IPR036059">
    <property type="entry name" value="TldD/PmbA_sf"/>
</dbReference>
<evidence type="ECO:0000259" key="4">
    <source>
        <dbReference type="Pfam" id="PF19290"/>
    </source>
</evidence>
<name>A0A9D1GA91_9FIRM</name>
<dbReference type="InterPro" id="IPR045570">
    <property type="entry name" value="Metalloprtase-TldD/E_cen_dom"/>
</dbReference>
<dbReference type="EMBL" id="DVKI01000193">
    <property type="protein sequence ID" value="HIT17931.1"/>
    <property type="molecule type" value="Genomic_DNA"/>
</dbReference>
<dbReference type="PANTHER" id="PTHR43421">
    <property type="entry name" value="METALLOPROTEASE PMBA"/>
    <property type="match status" value="1"/>
</dbReference>
<dbReference type="InterPro" id="IPR002510">
    <property type="entry name" value="Metalloprtase-TldD/E_N"/>
</dbReference>
<feature type="domain" description="Metalloprotease TldD/E C-terminal" evidence="3">
    <location>
        <begin position="221"/>
        <end position="443"/>
    </location>
</feature>
<dbReference type="InterPro" id="IPR047657">
    <property type="entry name" value="PmbA"/>
</dbReference>
<dbReference type="Gene3D" id="3.30.2290.10">
    <property type="entry name" value="PmbA/TldD superfamily"/>
    <property type="match status" value="1"/>
</dbReference>
<protein>
    <submittedName>
        <fullName evidence="5">TldD/PmbA family protein</fullName>
    </submittedName>
</protein>
<dbReference type="GO" id="GO:0008237">
    <property type="term" value="F:metallopeptidase activity"/>
    <property type="evidence" value="ECO:0007669"/>
    <property type="project" value="InterPro"/>
</dbReference>
<reference evidence="5" key="2">
    <citation type="journal article" date="2021" name="PeerJ">
        <title>Extensive microbial diversity within the chicken gut microbiome revealed by metagenomics and culture.</title>
        <authorList>
            <person name="Gilroy R."/>
            <person name="Ravi A."/>
            <person name="Getino M."/>
            <person name="Pursley I."/>
            <person name="Horton D.L."/>
            <person name="Alikhan N.F."/>
            <person name="Baker D."/>
            <person name="Gharbi K."/>
            <person name="Hall N."/>
            <person name="Watson M."/>
            <person name="Adriaenssens E.M."/>
            <person name="Foster-Nyarko E."/>
            <person name="Jarju S."/>
            <person name="Secka A."/>
            <person name="Antonio M."/>
            <person name="Oren A."/>
            <person name="Chaudhuri R.R."/>
            <person name="La Ragione R."/>
            <person name="Hildebrand F."/>
            <person name="Pallen M.J."/>
        </authorList>
    </citation>
    <scope>NUCLEOTIDE SEQUENCE</scope>
    <source>
        <strain evidence="5">14508</strain>
    </source>
</reference>
<evidence type="ECO:0000259" key="3">
    <source>
        <dbReference type="Pfam" id="PF19289"/>
    </source>
</evidence>
<dbReference type="Pfam" id="PF19289">
    <property type="entry name" value="PmbA_TldD_3rd"/>
    <property type="match status" value="1"/>
</dbReference>